<reference evidence="12" key="1">
    <citation type="submission" date="2021-01" db="UniProtKB">
        <authorList>
            <consortium name="EnsemblMetazoa"/>
        </authorList>
    </citation>
    <scope>IDENTIFICATION</scope>
</reference>
<sequence length="217" mass="24985">MHVSQMTHNLLGIYLTITGIVGLIANFVVLGMFYRTPGRLSPSSMVLLNLTVSDICILLLGFPIHTVVNFAGRWSFGDVGCVLYVFFGFLFGTVHIGTLSVLSYEQYRAISEIKPDAVPTQKYLDRLHRRYVIYITFIWVFAVFWALLPVIGWSKYYYEPYGTACTIDWQHNSARFKSYIIAYFIGGYMLPFGLMVYSYAKIVFMKRACRIVNRRQL</sequence>
<dbReference type="EnsemblMetazoa" id="XM_022813288">
    <property type="protein sequence ID" value="XP_022669023"/>
    <property type="gene ID" value="LOC111253609"/>
</dbReference>
<dbReference type="FunCoup" id="A0A7M7MIY9">
    <property type="interactions" value="149"/>
</dbReference>
<organism evidence="12 13">
    <name type="scientific">Varroa destructor</name>
    <name type="common">Honeybee mite</name>
    <dbReference type="NCBI Taxonomy" id="109461"/>
    <lineage>
        <taxon>Eukaryota</taxon>
        <taxon>Metazoa</taxon>
        <taxon>Ecdysozoa</taxon>
        <taxon>Arthropoda</taxon>
        <taxon>Chelicerata</taxon>
        <taxon>Arachnida</taxon>
        <taxon>Acari</taxon>
        <taxon>Parasitiformes</taxon>
        <taxon>Mesostigmata</taxon>
        <taxon>Gamasina</taxon>
        <taxon>Dermanyssoidea</taxon>
        <taxon>Varroidae</taxon>
        <taxon>Varroa</taxon>
    </lineage>
</organism>
<comment type="subcellular location">
    <subcellularLocation>
        <location evidence="1">Membrane</location>
        <topology evidence="1">Multi-pass membrane protein</topology>
    </subcellularLocation>
</comment>
<keyword evidence="6 10" id="KW-0472">Membrane</keyword>
<feature type="domain" description="G-protein coupled receptors family 1 profile" evidence="11">
    <location>
        <begin position="25"/>
        <end position="217"/>
    </location>
</feature>
<feature type="transmembrane region" description="Helical" evidence="10">
    <location>
        <begin position="180"/>
        <end position="200"/>
    </location>
</feature>
<dbReference type="PANTHER" id="PTHR24240">
    <property type="entry name" value="OPSIN"/>
    <property type="match status" value="1"/>
</dbReference>
<dbReference type="OMA" id="RWIGGYH"/>
<keyword evidence="3 10" id="KW-0812">Transmembrane</keyword>
<keyword evidence="9" id="KW-0844">Vision</keyword>
<feature type="transmembrane region" description="Helical" evidence="10">
    <location>
        <begin position="131"/>
        <end position="151"/>
    </location>
</feature>
<evidence type="ECO:0000256" key="5">
    <source>
        <dbReference type="ARBA" id="ARBA00023040"/>
    </source>
</evidence>
<evidence type="ECO:0000256" key="8">
    <source>
        <dbReference type="ARBA" id="ARBA00023224"/>
    </source>
</evidence>
<dbReference type="GO" id="GO:0004930">
    <property type="term" value="F:G protein-coupled receptor activity"/>
    <property type="evidence" value="ECO:0007669"/>
    <property type="project" value="UniProtKB-KW"/>
</dbReference>
<proteinExistence type="inferred from homology"/>
<dbReference type="InterPro" id="IPR000276">
    <property type="entry name" value="GPCR_Rhodpsn"/>
</dbReference>
<dbReference type="Proteomes" id="UP000594260">
    <property type="component" value="Unplaced"/>
</dbReference>
<keyword evidence="4 10" id="KW-1133">Transmembrane helix</keyword>
<dbReference type="AlphaFoldDB" id="A0A7M7MIY9"/>
<dbReference type="PROSITE" id="PS50262">
    <property type="entry name" value="G_PROTEIN_RECEP_F1_2"/>
    <property type="match status" value="1"/>
</dbReference>
<dbReference type="GO" id="GO:0007601">
    <property type="term" value="P:visual perception"/>
    <property type="evidence" value="ECO:0007669"/>
    <property type="project" value="UniProtKB-KW"/>
</dbReference>
<keyword evidence="7" id="KW-0675">Receptor</keyword>
<evidence type="ECO:0000256" key="7">
    <source>
        <dbReference type="ARBA" id="ARBA00023170"/>
    </source>
</evidence>
<evidence type="ECO:0000256" key="1">
    <source>
        <dbReference type="ARBA" id="ARBA00004141"/>
    </source>
</evidence>
<dbReference type="InterPro" id="IPR050125">
    <property type="entry name" value="GPCR_opsins"/>
</dbReference>
<dbReference type="PRINTS" id="PR00237">
    <property type="entry name" value="GPCRRHODOPSN"/>
</dbReference>
<evidence type="ECO:0000259" key="11">
    <source>
        <dbReference type="PROSITE" id="PS50262"/>
    </source>
</evidence>
<evidence type="ECO:0000256" key="9">
    <source>
        <dbReference type="ARBA" id="ARBA00023305"/>
    </source>
</evidence>
<evidence type="ECO:0000313" key="13">
    <source>
        <dbReference type="Proteomes" id="UP000594260"/>
    </source>
</evidence>
<name>A0A7M7MIY9_VARDE</name>
<dbReference type="KEGG" id="vde:111253609"/>
<dbReference type="RefSeq" id="XP_022669021.1">
    <property type="nucleotide sequence ID" value="XM_022813286.1"/>
</dbReference>
<dbReference type="InterPro" id="IPR017452">
    <property type="entry name" value="GPCR_Rhodpsn_7TM"/>
</dbReference>
<feature type="transmembrane region" description="Helical" evidence="10">
    <location>
        <begin position="46"/>
        <end position="64"/>
    </location>
</feature>
<dbReference type="Pfam" id="PF00001">
    <property type="entry name" value="7tm_1"/>
    <property type="match status" value="1"/>
</dbReference>
<dbReference type="EnsemblMetazoa" id="XM_022813286">
    <property type="protein sequence ID" value="XP_022669021"/>
    <property type="gene ID" value="LOC111253609"/>
</dbReference>
<dbReference type="GeneID" id="111253609"/>
<keyword evidence="5" id="KW-0297">G-protein coupled receptor</keyword>
<keyword evidence="8" id="KW-0807">Transducer</keyword>
<dbReference type="EnsemblMetazoa" id="XM_022813287">
    <property type="protein sequence ID" value="XP_022669022"/>
    <property type="gene ID" value="LOC111253609"/>
</dbReference>
<dbReference type="Gene3D" id="1.20.1070.10">
    <property type="entry name" value="Rhodopsin 7-helix transmembrane proteins"/>
    <property type="match status" value="1"/>
</dbReference>
<evidence type="ECO:0000256" key="4">
    <source>
        <dbReference type="ARBA" id="ARBA00022989"/>
    </source>
</evidence>
<dbReference type="OrthoDB" id="2101615at2759"/>
<dbReference type="SUPFAM" id="SSF81321">
    <property type="entry name" value="Family A G protein-coupled receptor-like"/>
    <property type="match status" value="1"/>
</dbReference>
<feature type="transmembrane region" description="Helical" evidence="10">
    <location>
        <begin position="12"/>
        <end position="34"/>
    </location>
</feature>
<keyword evidence="13" id="KW-1185">Reference proteome</keyword>
<protein>
    <recommendedName>
        <fullName evidence="11">G-protein coupled receptors family 1 profile domain-containing protein</fullName>
    </recommendedName>
</protein>
<evidence type="ECO:0000313" key="12">
    <source>
        <dbReference type="EnsemblMetazoa" id="XP_022669021"/>
    </source>
</evidence>
<feature type="transmembrane region" description="Helical" evidence="10">
    <location>
        <begin position="84"/>
        <end position="104"/>
    </location>
</feature>
<dbReference type="InParanoid" id="A0A7M7MIY9"/>
<accession>A0A7M7MIY9</accession>
<comment type="similarity">
    <text evidence="2">Belongs to the G-protein coupled receptor 1 family.</text>
</comment>
<evidence type="ECO:0000256" key="10">
    <source>
        <dbReference type="SAM" id="Phobius"/>
    </source>
</evidence>
<dbReference type="GO" id="GO:0016020">
    <property type="term" value="C:membrane"/>
    <property type="evidence" value="ECO:0007669"/>
    <property type="project" value="UniProtKB-SubCell"/>
</dbReference>
<evidence type="ECO:0000256" key="6">
    <source>
        <dbReference type="ARBA" id="ARBA00023136"/>
    </source>
</evidence>
<evidence type="ECO:0000256" key="2">
    <source>
        <dbReference type="ARBA" id="ARBA00010663"/>
    </source>
</evidence>
<dbReference type="RefSeq" id="XP_022669023.1">
    <property type="nucleotide sequence ID" value="XM_022813288.1"/>
</dbReference>
<keyword evidence="9" id="KW-0716">Sensory transduction</keyword>
<dbReference type="RefSeq" id="XP_022669022.1">
    <property type="nucleotide sequence ID" value="XM_022813287.1"/>
</dbReference>
<evidence type="ECO:0000256" key="3">
    <source>
        <dbReference type="ARBA" id="ARBA00022692"/>
    </source>
</evidence>